<organism evidence="1 2">
    <name type="scientific">Peronospora matthiolae</name>
    <dbReference type="NCBI Taxonomy" id="2874970"/>
    <lineage>
        <taxon>Eukaryota</taxon>
        <taxon>Sar</taxon>
        <taxon>Stramenopiles</taxon>
        <taxon>Oomycota</taxon>
        <taxon>Peronosporomycetes</taxon>
        <taxon>Peronosporales</taxon>
        <taxon>Peronosporaceae</taxon>
        <taxon>Peronospora</taxon>
    </lineage>
</organism>
<reference evidence="1" key="1">
    <citation type="submission" date="2024-01" db="EMBL/GenBank/DDBJ databases">
        <authorList>
            <person name="Webb A."/>
        </authorList>
    </citation>
    <scope>NUCLEOTIDE SEQUENCE</scope>
    <source>
        <strain evidence="1">Pm1</strain>
    </source>
</reference>
<name>A0AAV1UUE0_9STRA</name>
<dbReference type="Proteomes" id="UP001162060">
    <property type="component" value="Unassembled WGS sequence"/>
</dbReference>
<accession>A0AAV1UUE0</accession>
<comment type="caution">
    <text evidence="1">The sequence shown here is derived from an EMBL/GenBank/DDBJ whole genome shotgun (WGS) entry which is preliminary data.</text>
</comment>
<sequence>MEKFKALDLAKKKPMDASDFSKWVEFNAFHGYTHPDASEIAILVKHKTPKEVVETLTTLRREHYLWRYWSRDLHRAIASYYLEQNTPEVILTAWLDLDLKPRDLYDDLGFSKEAGGVRDSPEAALMFYKYAELHREEGRDYALSADETAAHMFRNLTPEEATAFLKKAKELKVPEEFAKVVHELQLTSKWIEKFRENLPDVKKMSEEEFVRLGLTEEGPVDVSKLDQWILFNEFHGYTHPYRNPDALQVAILMKHKTAEEVVKALTTLRREDYLWRIWSRDLHRAIASYYLDKGTPEVMLNAWDTLKLKPEDVQNSLDSNQHFSERESTDAAWVIYKYTELLLKQNSGYQSRANEMAERIFRHRAPEEVSGFLEKAATLTESEEFVNLVHKLQPILQRIDQNRATMARSNFNSEMKLESLGLNNEGPVNAHACRMWVDSNRYAHRPIQYSSQAVILLKHKTPEEVVGALILKEEDDLHEAIAIYYLEKDTPEVMLNAWLTLELKPKKLYHSLAFSKLIEGVHNSPGAALMFYKYTELLREKGKAYALSAEQTAELMFSSLLPDNAIAFLHKASELAGAGEMDKIKFELQPILRQIEKFRFIRQGLKGKEPVDDKSYTELKTDWAYAKCTKHSNYFRDPSKLDVERLMENKTPEEVVEALTSIQKNTYWRRWASDLHGEVASHFLEKKTPKALLNAWFTLALEPKDLYDIALISVRSSNRTQLR</sequence>
<dbReference type="EMBL" id="CAKLBY020000226">
    <property type="protein sequence ID" value="CAK7937005.1"/>
    <property type="molecule type" value="Genomic_DNA"/>
</dbReference>
<dbReference type="AlphaFoldDB" id="A0AAV1UUE0"/>
<gene>
    <name evidence="1" type="ORF">PM001_LOCUS22155</name>
</gene>
<protein>
    <submittedName>
        <fullName evidence="1">Uncharacterized protein</fullName>
    </submittedName>
</protein>
<evidence type="ECO:0000313" key="1">
    <source>
        <dbReference type="EMBL" id="CAK7937005.1"/>
    </source>
</evidence>
<evidence type="ECO:0000313" key="2">
    <source>
        <dbReference type="Proteomes" id="UP001162060"/>
    </source>
</evidence>
<proteinExistence type="predicted"/>